<dbReference type="InterPro" id="IPR000326">
    <property type="entry name" value="PAP2/HPO"/>
</dbReference>
<evidence type="ECO:0000256" key="1">
    <source>
        <dbReference type="SAM" id="Phobius"/>
    </source>
</evidence>
<dbReference type="EMBL" id="JAOPGA020001371">
    <property type="protein sequence ID" value="KAL0487742.1"/>
    <property type="molecule type" value="Genomic_DNA"/>
</dbReference>
<dbReference type="GO" id="GO:0042392">
    <property type="term" value="F:sphingosine-1-phosphate phosphatase activity"/>
    <property type="evidence" value="ECO:0007669"/>
    <property type="project" value="TreeGrafter"/>
</dbReference>
<evidence type="ECO:0000313" key="3">
    <source>
        <dbReference type="EMBL" id="KAL0487742.1"/>
    </source>
</evidence>
<keyword evidence="1" id="KW-0812">Transmembrane</keyword>
<keyword evidence="4" id="KW-1185">Reference proteome</keyword>
<reference evidence="3 4" key="1">
    <citation type="submission" date="2024-03" db="EMBL/GenBank/DDBJ databases">
        <title>The Acrasis kona genome and developmental transcriptomes reveal deep origins of eukaryotic multicellular pathways.</title>
        <authorList>
            <person name="Sheikh S."/>
            <person name="Fu C.-J."/>
            <person name="Brown M.W."/>
            <person name="Baldauf S.L."/>
        </authorList>
    </citation>
    <scope>NUCLEOTIDE SEQUENCE [LARGE SCALE GENOMIC DNA]</scope>
    <source>
        <strain evidence="3 4">ATCC MYA-3509</strain>
    </source>
</reference>
<dbReference type="InterPro" id="IPR036938">
    <property type="entry name" value="PAP2/HPO_sf"/>
</dbReference>
<dbReference type="Proteomes" id="UP001431209">
    <property type="component" value="Unassembled WGS sequence"/>
</dbReference>
<feature type="transmembrane region" description="Helical" evidence="1">
    <location>
        <begin position="36"/>
        <end position="59"/>
    </location>
</feature>
<dbReference type="SMART" id="SM00014">
    <property type="entry name" value="acidPPc"/>
    <property type="match status" value="1"/>
</dbReference>
<feature type="domain" description="Phosphatidic acid phosphatase type 2/haloperoxidase" evidence="2">
    <location>
        <begin position="83"/>
        <end position="209"/>
    </location>
</feature>
<comment type="caution">
    <text evidence="3">The sequence shown here is derived from an EMBL/GenBank/DDBJ whole genome shotgun (WGS) entry which is preliminary data.</text>
</comment>
<accession>A0AAW2ZCV0</accession>
<keyword evidence="1" id="KW-1133">Transmembrane helix</keyword>
<dbReference type="PANTHER" id="PTHR14969:SF13">
    <property type="entry name" value="AT30094P"/>
    <property type="match status" value="1"/>
</dbReference>
<evidence type="ECO:0000259" key="2">
    <source>
        <dbReference type="SMART" id="SM00014"/>
    </source>
</evidence>
<proteinExistence type="predicted"/>
<protein>
    <submittedName>
        <fullName evidence="3">Lipid phosphate phosphatase LPPB</fullName>
    </submittedName>
</protein>
<dbReference type="Pfam" id="PF01569">
    <property type="entry name" value="PAP2"/>
    <property type="match status" value="1"/>
</dbReference>
<keyword evidence="1" id="KW-0472">Membrane</keyword>
<dbReference type="PANTHER" id="PTHR14969">
    <property type="entry name" value="SPHINGOSINE-1-PHOSPHATE PHOSPHOHYDROLASE"/>
    <property type="match status" value="1"/>
</dbReference>
<feature type="transmembrane region" description="Helical" evidence="1">
    <location>
        <begin position="84"/>
        <end position="101"/>
    </location>
</feature>
<dbReference type="AlphaFoldDB" id="A0AAW2ZCV0"/>
<dbReference type="Gene3D" id="1.20.144.10">
    <property type="entry name" value="Phosphatidic acid phosphatase type 2/haloperoxidase"/>
    <property type="match status" value="1"/>
</dbReference>
<feature type="transmembrane region" description="Helical" evidence="1">
    <location>
        <begin position="194"/>
        <end position="213"/>
    </location>
</feature>
<dbReference type="SUPFAM" id="SSF48317">
    <property type="entry name" value="Acid phosphatase/Vanadium-dependent haloperoxidase"/>
    <property type="match status" value="1"/>
</dbReference>
<name>A0AAW2ZCV0_9EUKA</name>
<organism evidence="3 4">
    <name type="scientific">Acrasis kona</name>
    <dbReference type="NCBI Taxonomy" id="1008807"/>
    <lineage>
        <taxon>Eukaryota</taxon>
        <taxon>Discoba</taxon>
        <taxon>Heterolobosea</taxon>
        <taxon>Tetramitia</taxon>
        <taxon>Eutetramitia</taxon>
        <taxon>Acrasidae</taxon>
        <taxon>Acrasis</taxon>
    </lineage>
</organism>
<feature type="transmembrane region" description="Helical" evidence="1">
    <location>
        <begin position="164"/>
        <end position="182"/>
    </location>
</feature>
<sequence length="223" mass="25097">MKSLIDIDKRVSSYIFYHGSDIVQKNSKWRGALTKIWKLISLTNDGILWVAMFPGLVYYSREVHRLGYTKGNNSLYAVFKPNNVNFLYLCLFVDLCLIYTVKNTFKRVRPYGSVHMDQEKKNNRTILELDIGPDKFSFPSGHSSRAMVITGCAILLHHKSPNSVTANVSAALAVWCATIGISRVCLGRHYVTDVIAGLVLGAFDICVGSFICSKIPVKKYFLF</sequence>
<evidence type="ECO:0000313" key="4">
    <source>
        <dbReference type="Proteomes" id="UP001431209"/>
    </source>
</evidence>
<gene>
    <name evidence="3" type="ORF">AKO1_000137</name>
</gene>